<sequence length="55" mass="6056">MAVSKGTTCVFATDNVNKAVEEACQCLNLSDEKLRKVMEALHISMEQGLKKGTRK</sequence>
<name>A0AAD5MDR9_PARTN</name>
<proteinExistence type="predicted"/>
<dbReference type="Proteomes" id="UP001196413">
    <property type="component" value="Unassembled WGS sequence"/>
</dbReference>
<dbReference type="AlphaFoldDB" id="A0AAD5MDR9"/>
<organism evidence="1 2">
    <name type="scientific">Parelaphostrongylus tenuis</name>
    <name type="common">Meningeal worm</name>
    <dbReference type="NCBI Taxonomy" id="148309"/>
    <lineage>
        <taxon>Eukaryota</taxon>
        <taxon>Metazoa</taxon>
        <taxon>Ecdysozoa</taxon>
        <taxon>Nematoda</taxon>
        <taxon>Chromadorea</taxon>
        <taxon>Rhabditida</taxon>
        <taxon>Rhabditina</taxon>
        <taxon>Rhabditomorpha</taxon>
        <taxon>Strongyloidea</taxon>
        <taxon>Metastrongylidae</taxon>
        <taxon>Parelaphostrongylus</taxon>
    </lineage>
</organism>
<reference evidence="1" key="1">
    <citation type="submission" date="2021-06" db="EMBL/GenBank/DDBJ databases">
        <title>Parelaphostrongylus tenuis whole genome reference sequence.</title>
        <authorList>
            <person name="Garwood T.J."/>
            <person name="Larsen P.A."/>
            <person name="Fountain-Jones N.M."/>
            <person name="Garbe J.R."/>
            <person name="Macchietto M.G."/>
            <person name="Kania S.A."/>
            <person name="Gerhold R.W."/>
            <person name="Richards J.E."/>
            <person name="Wolf T.M."/>
        </authorList>
    </citation>
    <scope>NUCLEOTIDE SEQUENCE</scope>
    <source>
        <strain evidence="1">MNPRO001-30</strain>
        <tissue evidence="1">Meninges</tissue>
    </source>
</reference>
<comment type="caution">
    <text evidence="1">The sequence shown here is derived from an EMBL/GenBank/DDBJ whole genome shotgun (WGS) entry which is preliminary data.</text>
</comment>
<evidence type="ECO:0000313" key="1">
    <source>
        <dbReference type="EMBL" id="KAJ1356730.1"/>
    </source>
</evidence>
<keyword evidence="2" id="KW-1185">Reference proteome</keyword>
<evidence type="ECO:0000313" key="2">
    <source>
        <dbReference type="Proteomes" id="UP001196413"/>
    </source>
</evidence>
<gene>
    <name evidence="1" type="ORF">KIN20_014474</name>
</gene>
<dbReference type="EMBL" id="JAHQIW010002869">
    <property type="protein sequence ID" value="KAJ1356730.1"/>
    <property type="molecule type" value="Genomic_DNA"/>
</dbReference>
<protein>
    <submittedName>
        <fullName evidence="1">Uncharacterized protein</fullName>
    </submittedName>
</protein>
<accession>A0AAD5MDR9</accession>